<dbReference type="Gene3D" id="3.30.710.10">
    <property type="entry name" value="Potassium Channel Kv1.1, Chain A"/>
    <property type="match status" value="1"/>
</dbReference>
<dbReference type="InterPro" id="IPR000210">
    <property type="entry name" value="BTB/POZ_dom"/>
</dbReference>
<dbReference type="EMBL" id="CP144063">
    <property type="protein sequence ID" value="WWD22432.1"/>
    <property type="molecule type" value="Genomic_DNA"/>
</dbReference>
<name>A0A5M6CA28_9TREE</name>
<dbReference type="AlphaFoldDB" id="A0A5M6CA28"/>
<dbReference type="InterPro" id="IPR011333">
    <property type="entry name" value="SKP1/BTB/POZ_sf"/>
</dbReference>
<keyword evidence="3" id="KW-1185">Reference proteome</keyword>
<dbReference type="PROSITE" id="PS50097">
    <property type="entry name" value="BTB"/>
    <property type="match status" value="1"/>
</dbReference>
<proteinExistence type="predicted"/>
<dbReference type="Pfam" id="PF00651">
    <property type="entry name" value="BTB"/>
    <property type="match status" value="1"/>
</dbReference>
<feature type="region of interest" description="Disordered" evidence="1">
    <location>
        <begin position="225"/>
        <end position="247"/>
    </location>
</feature>
<dbReference type="SUPFAM" id="SSF54695">
    <property type="entry name" value="POZ domain"/>
    <property type="match status" value="1"/>
</dbReference>
<organism evidence="2 3">
    <name type="scientific">Kwoniella shandongensis</name>
    <dbReference type="NCBI Taxonomy" id="1734106"/>
    <lineage>
        <taxon>Eukaryota</taxon>
        <taxon>Fungi</taxon>
        <taxon>Dikarya</taxon>
        <taxon>Basidiomycota</taxon>
        <taxon>Agaricomycotina</taxon>
        <taxon>Tremellomycetes</taxon>
        <taxon>Tremellales</taxon>
        <taxon>Cryptococcaceae</taxon>
        <taxon>Kwoniella</taxon>
    </lineage>
</organism>
<reference evidence="2" key="2">
    <citation type="submission" date="2024-01" db="EMBL/GenBank/DDBJ databases">
        <title>Comparative genomics of Cryptococcus and Kwoniella reveals pathogenesis evolution and contrasting modes of karyotype evolution via chromosome fusion or intercentromeric recombination.</title>
        <authorList>
            <person name="Coelho M.A."/>
            <person name="David-Palma M."/>
            <person name="Shea T."/>
            <person name="Bowers K."/>
            <person name="McGinley-Smith S."/>
            <person name="Mohammad A.W."/>
            <person name="Gnirke A."/>
            <person name="Yurkov A.M."/>
            <person name="Nowrousian M."/>
            <person name="Sun S."/>
            <person name="Cuomo C.A."/>
            <person name="Heitman J."/>
        </authorList>
    </citation>
    <scope>NUCLEOTIDE SEQUENCE</scope>
    <source>
        <strain evidence="2">CBS 12478</strain>
    </source>
</reference>
<sequence length="247" mass="28455">MTAQDNDNERKFHHFHCDPQHDFIIKSNDGMHFRASRFHLARVSTFFADMFSTATSSSTVNNRIEDIITLDYSAAAIKFFLDLAHSSDPKVPSIEFVSTAASLFDLTTYTMCKTELQNIARESLYTAGKRHPMDLLVIASHRQDSTMAKTALSYINYNPWTTSRKEQCQPNLRMFLRYLDRLDPTYAYELVRNLLTVGPLPQESSKVVRYGFFLTPNWSSIADKFDPERRAESSKRPDESSSKKRKL</sequence>
<gene>
    <name evidence="2" type="ORF">CI109_106923</name>
</gene>
<evidence type="ECO:0000313" key="2">
    <source>
        <dbReference type="EMBL" id="WWD22432.1"/>
    </source>
</evidence>
<evidence type="ECO:0000256" key="1">
    <source>
        <dbReference type="SAM" id="MobiDB-lite"/>
    </source>
</evidence>
<accession>A0A5M6CA28</accession>
<protein>
    <submittedName>
        <fullName evidence="2">Uncharacterized protein</fullName>
    </submittedName>
</protein>
<evidence type="ECO:0000313" key="3">
    <source>
        <dbReference type="Proteomes" id="UP000322225"/>
    </source>
</evidence>
<dbReference type="KEGG" id="ksn:43586123"/>
<dbReference type="RefSeq" id="XP_031863570.1">
    <property type="nucleotide sequence ID" value="XM_032002013.1"/>
</dbReference>
<reference evidence="2" key="1">
    <citation type="submission" date="2017-08" db="EMBL/GenBank/DDBJ databases">
        <authorList>
            <person name="Cuomo C."/>
            <person name="Billmyre B."/>
            <person name="Heitman J."/>
        </authorList>
    </citation>
    <scope>NUCLEOTIDE SEQUENCE</scope>
    <source>
        <strain evidence="2">CBS 12478</strain>
    </source>
</reference>
<dbReference type="GeneID" id="43586123"/>
<dbReference type="OrthoDB" id="2564085at2759"/>
<dbReference type="Proteomes" id="UP000322225">
    <property type="component" value="Chromosome 13"/>
</dbReference>